<dbReference type="InterPro" id="IPR018768">
    <property type="entry name" value="DUF2344"/>
</dbReference>
<dbReference type="Pfam" id="PF10105">
    <property type="entry name" value="DUF2344"/>
    <property type="match status" value="1"/>
</dbReference>
<dbReference type="RefSeq" id="WP_191767848.1">
    <property type="nucleotide sequence ID" value="NZ_JACSRA010000005.1"/>
</dbReference>
<evidence type="ECO:0000313" key="3">
    <source>
        <dbReference type="Proteomes" id="UP000627781"/>
    </source>
</evidence>
<organism evidence="2 3">
    <name type="scientific">Clostridium cibarium</name>
    <dbReference type="NCBI Taxonomy" id="2762247"/>
    <lineage>
        <taxon>Bacteria</taxon>
        <taxon>Bacillati</taxon>
        <taxon>Bacillota</taxon>
        <taxon>Clostridia</taxon>
        <taxon>Eubacteriales</taxon>
        <taxon>Clostridiaceae</taxon>
        <taxon>Clostridium</taxon>
    </lineage>
</organism>
<comment type="caution">
    <text evidence="2">The sequence shown here is derived from an EMBL/GenBank/DDBJ whole genome shotgun (WGS) entry which is preliminary data.</text>
</comment>
<proteinExistence type="predicted"/>
<dbReference type="NCBIfam" id="TIGR03936">
    <property type="entry name" value="sam_1_link_chp"/>
    <property type="match status" value="1"/>
</dbReference>
<evidence type="ECO:0000313" key="2">
    <source>
        <dbReference type="EMBL" id="MBD7910641.1"/>
    </source>
</evidence>
<reference evidence="2 3" key="1">
    <citation type="submission" date="2020-08" db="EMBL/GenBank/DDBJ databases">
        <title>A Genomic Blueprint of the Chicken Gut Microbiome.</title>
        <authorList>
            <person name="Gilroy R."/>
            <person name="Ravi A."/>
            <person name="Getino M."/>
            <person name="Pursley I."/>
            <person name="Horton D.L."/>
            <person name="Alikhan N.-F."/>
            <person name="Baker D."/>
            <person name="Gharbi K."/>
            <person name="Hall N."/>
            <person name="Watson M."/>
            <person name="Adriaenssens E.M."/>
            <person name="Foster-Nyarko E."/>
            <person name="Jarju S."/>
            <person name="Secka A."/>
            <person name="Antonio M."/>
            <person name="Oren A."/>
            <person name="Chaudhuri R."/>
            <person name="La Ragione R.M."/>
            <person name="Hildebrand F."/>
            <person name="Pallen M.J."/>
        </authorList>
    </citation>
    <scope>NUCLEOTIDE SEQUENCE [LARGE SCALE GENOMIC DNA]</scope>
    <source>
        <strain evidence="2 3">Sa3CVN1</strain>
    </source>
</reference>
<accession>A0ABR8PR42</accession>
<dbReference type="Proteomes" id="UP000627781">
    <property type="component" value="Unassembled WGS sequence"/>
</dbReference>
<dbReference type="EMBL" id="JACSRA010000005">
    <property type="protein sequence ID" value="MBD7910641.1"/>
    <property type="molecule type" value="Genomic_DNA"/>
</dbReference>
<gene>
    <name evidence="2" type="ORF">H9661_04635</name>
</gene>
<sequence>MRYLIKYSKESEIKFIAHLDLMRTIQKVVRRAKLPAKYSKGFNPHMAVSIAQPLSVGVYSSGEYMDLILVEEVNEQEILDRLNEKSAAGIKFLSCKKIVEVENEKKLPQGMALIDACRYTIKVSYNDIKNLEEEINTLLAEKEWNTIKKSKKGEREVDIKSLVYEFKFWIKDKELIINTLIQSGSREHLSADLLVDYIKSHTLGCDNDAFVDIKREEMYFLRDKKFIPLCDCR</sequence>
<name>A0ABR8PR42_9CLOT</name>
<protein>
    <submittedName>
        <fullName evidence="2">DUF2344 domain-containing protein</fullName>
    </submittedName>
</protein>
<evidence type="ECO:0000259" key="1">
    <source>
        <dbReference type="Pfam" id="PF10105"/>
    </source>
</evidence>
<keyword evidence="3" id="KW-1185">Reference proteome</keyword>
<feature type="domain" description="DUF2344" evidence="1">
    <location>
        <begin position="2"/>
        <end position="189"/>
    </location>
</feature>